<proteinExistence type="inferred from homology"/>
<dbReference type="Proteomes" id="UP000461768">
    <property type="component" value="Unassembled WGS sequence"/>
</dbReference>
<dbReference type="SMART" id="SM00465">
    <property type="entry name" value="GIYc"/>
    <property type="match status" value="1"/>
</dbReference>
<comment type="similarity">
    <text evidence="1">Belongs to the UPF0213 family.</text>
</comment>
<dbReference type="CDD" id="cd10456">
    <property type="entry name" value="GIY-YIG_UPF0213"/>
    <property type="match status" value="1"/>
</dbReference>
<evidence type="ECO:0000259" key="2">
    <source>
        <dbReference type="PROSITE" id="PS50164"/>
    </source>
</evidence>
<reference evidence="3 4" key="2">
    <citation type="submission" date="2020-02" db="EMBL/GenBank/DDBJ databases">
        <title>Candidatus Galacturonibacter soehngenii shows hetero-acetogenic catabolism of galacturonic acid but lacks a canonical carbon monoxide dehydrogenase/acetyl-CoA synthase complex.</title>
        <authorList>
            <person name="Diender M."/>
            <person name="Stouten G.R."/>
            <person name="Petersen J.F."/>
            <person name="Nielsen P.H."/>
            <person name="Dueholm M.S."/>
            <person name="Pronk J.T."/>
            <person name="Van Loosdrecht M.C.M."/>
        </authorList>
    </citation>
    <scope>NUCLEOTIDE SEQUENCE [LARGE SCALE GENOMIC DNA]</scope>
    <source>
        <strain evidence="3">GalUA</strain>
    </source>
</reference>
<gene>
    <name evidence="3" type="ORF">F7O84_17555</name>
</gene>
<evidence type="ECO:0000256" key="1">
    <source>
        <dbReference type="ARBA" id="ARBA00007435"/>
    </source>
</evidence>
<dbReference type="RefSeq" id="WP_151148285.1">
    <property type="nucleotide sequence ID" value="NZ_WAGX01000008.1"/>
</dbReference>
<dbReference type="Pfam" id="PF01541">
    <property type="entry name" value="GIY-YIG"/>
    <property type="match status" value="1"/>
</dbReference>
<sequence length="82" mass="10048">MNYTYIVKCKDETFYTGWTNDLDKRIEAHNKKKGAKYTKSRVPVTLMYYEEFKTKEEAMKREYEIKKLNRKQKERLMKGHKS</sequence>
<protein>
    <submittedName>
        <fullName evidence="3">GIY-YIG nuclease family protein</fullName>
    </submittedName>
</protein>
<evidence type="ECO:0000313" key="3">
    <source>
        <dbReference type="EMBL" id="KAB1434297.1"/>
    </source>
</evidence>
<keyword evidence="4" id="KW-1185">Reference proteome</keyword>
<dbReference type="InterPro" id="IPR035901">
    <property type="entry name" value="GIY-YIG_endonuc_sf"/>
</dbReference>
<dbReference type="Gene3D" id="3.40.1440.10">
    <property type="entry name" value="GIY-YIG endonuclease"/>
    <property type="match status" value="1"/>
</dbReference>
<dbReference type="OrthoDB" id="9807770at2"/>
<feature type="domain" description="GIY-YIG" evidence="2">
    <location>
        <begin position="1"/>
        <end position="75"/>
    </location>
</feature>
<dbReference type="AlphaFoldDB" id="A0A7V7UEN4"/>
<name>A0A7V7UEN4_9FIRM</name>
<dbReference type="PANTHER" id="PTHR34477:SF1">
    <property type="entry name" value="UPF0213 PROTEIN YHBQ"/>
    <property type="match status" value="1"/>
</dbReference>
<dbReference type="SUPFAM" id="SSF82771">
    <property type="entry name" value="GIY-YIG endonuclease"/>
    <property type="match status" value="1"/>
</dbReference>
<reference evidence="3 4" key="1">
    <citation type="submission" date="2019-09" db="EMBL/GenBank/DDBJ databases">
        <authorList>
            <person name="Valk L.C."/>
        </authorList>
    </citation>
    <scope>NUCLEOTIDE SEQUENCE [LARGE SCALE GENOMIC DNA]</scope>
    <source>
        <strain evidence="3">GalUA</strain>
    </source>
</reference>
<dbReference type="InterPro" id="IPR000305">
    <property type="entry name" value="GIY-YIG_endonuc"/>
</dbReference>
<evidence type="ECO:0000313" key="4">
    <source>
        <dbReference type="Proteomes" id="UP000461768"/>
    </source>
</evidence>
<comment type="caution">
    <text evidence="3">The sequence shown here is derived from an EMBL/GenBank/DDBJ whole genome shotgun (WGS) entry which is preliminary data.</text>
</comment>
<dbReference type="PROSITE" id="PS50164">
    <property type="entry name" value="GIY_YIG"/>
    <property type="match status" value="1"/>
</dbReference>
<organism evidence="3 4">
    <name type="scientific">Candidatus Galacturonatibacter soehngenii</name>
    <dbReference type="NCBI Taxonomy" id="2307010"/>
    <lineage>
        <taxon>Bacteria</taxon>
        <taxon>Bacillati</taxon>
        <taxon>Bacillota</taxon>
        <taxon>Clostridia</taxon>
        <taxon>Lachnospirales</taxon>
        <taxon>Lachnospiraceae</taxon>
        <taxon>Candidatus Galacturonatibacter</taxon>
    </lineage>
</organism>
<dbReference type="InterPro" id="IPR050190">
    <property type="entry name" value="UPF0213_domain"/>
</dbReference>
<accession>A0A7V7UEN4</accession>
<dbReference type="PANTHER" id="PTHR34477">
    <property type="entry name" value="UPF0213 PROTEIN YHBQ"/>
    <property type="match status" value="1"/>
</dbReference>
<dbReference type="EMBL" id="WAGX01000008">
    <property type="protein sequence ID" value="KAB1434297.1"/>
    <property type="molecule type" value="Genomic_DNA"/>
</dbReference>